<dbReference type="Proteomes" id="UP001501787">
    <property type="component" value="Unassembled WGS sequence"/>
</dbReference>
<accession>A0ABP3FGP5</accession>
<reference evidence="3" key="1">
    <citation type="journal article" date="2019" name="Int. J. Syst. Evol. Microbiol.">
        <title>The Global Catalogue of Microorganisms (GCM) 10K type strain sequencing project: providing services to taxonomists for standard genome sequencing and annotation.</title>
        <authorList>
            <consortium name="The Broad Institute Genomics Platform"/>
            <consortium name="The Broad Institute Genome Sequencing Center for Infectious Disease"/>
            <person name="Wu L."/>
            <person name="Ma J."/>
        </authorList>
    </citation>
    <scope>NUCLEOTIDE SEQUENCE [LARGE SCALE GENOMIC DNA]</scope>
    <source>
        <strain evidence="3">JCM 16343</strain>
    </source>
</reference>
<dbReference type="PROSITE" id="PS51257">
    <property type="entry name" value="PROKAR_LIPOPROTEIN"/>
    <property type="match status" value="1"/>
</dbReference>
<protein>
    <submittedName>
        <fullName evidence="2">Uncharacterized protein</fullName>
    </submittedName>
</protein>
<comment type="caution">
    <text evidence="2">The sequence shown here is derived from an EMBL/GenBank/DDBJ whole genome shotgun (WGS) entry which is preliminary data.</text>
</comment>
<keyword evidence="1" id="KW-0732">Signal</keyword>
<dbReference type="RefSeq" id="WP_201503432.1">
    <property type="nucleotide sequence ID" value="NZ_BAAAFR010000001.1"/>
</dbReference>
<feature type="signal peptide" evidence="1">
    <location>
        <begin position="1"/>
        <end position="19"/>
    </location>
</feature>
<keyword evidence="3" id="KW-1185">Reference proteome</keyword>
<dbReference type="EMBL" id="BAAAFR010000001">
    <property type="protein sequence ID" value="GAA0315624.1"/>
    <property type="molecule type" value="Genomic_DNA"/>
</dbReference>
<gene>
    <name evidence="2" type="ORF">GCM10009129_11140</name>
</gene>
<evidence type="ECO:0000256" key="1">
    <source>
        <dbReference type="SAM" id="SignalP"/>
    </source>
</evidence>
<name>A0ABP3FGP5_9GAMM</name>
<organism evidence="2 3">
    <name type="scientific">Psychrobacter aestuarii</name>
    <dbReference type="NCBI Taxonomy" id="556327"/>
    <lineage>
        <taxon>Bacteria</taxon>
        <taxon>Pseudomonadati</taxon>
        <taxon>Pseudomonadota</taxon>
        <taxon>Gammaproteobacteria</taxon>
        <taxon>Moraxellales</taxon>
        <taxon>Moraxellaceae</taxon>
        <taxon>Psychrobacter</taxon>
    </lineage>
</organism>
<evidence type="ECO:0000313" key="3">
    <source>
        <dbReference type="Proteomes" id="UP001501787"/>
    </source>
</evidence>
<sequence length="173" mass="19296">MKKLIAALLVSTASLSGCAVMDMAKASYERENNKALDLIYPTHAERSAILKRAATESVSDPHFAHYNWLYINTDDKGKKYYVNTTVVSSKNTAAGAVKTLNPDQSYKIINYRFFCYEGYGRKLSGHSYTADHKKKFQLIGFGPGEEYDRRPMAEESHYAKAICALGGFSRDAA</sequence>
<evidence type="ECO:0000313" key="2">
    <source>
        <dbReference type="EMBL" id="GAA0315624.1"/>
    </source>
</evidence>
<proteinExistence type="predicted"/>
<feature type="chain" id="PRO_5047281255" evidence="1">
    <location>
        <begin position="20"/>
        <end position="173"/>
    </location>
</feature>